<organism evidence="4 5">
    <name type="scientific">Saccoglossus kowalevskii</name>
    <name type="common">Acorn worm</name>
    <dbReference type="NCBI Taxonomy" id="10224"/>
    <lineage>
        <taxon>Eukaryota</taxon>
        <taxon>Metazoa</taxon>
        <taxon>Hemichordata</taxon>
        <taxon>Enteropneusta</taxon>
        <taxon>Harrimaniidae</taxon>
        <taxon>Saccoglossus</taxon>
    </lineage>
</organism>
<accession>A0ABM0MIG1</accession>
<keyword evidence="1" id="KW-0677">Repeat</keyword>
<dbReference type="InterPro" id="IPR017868">
    <property type="entry name" value="Filamin/ABP280_repeat-like"/>
</dbReference>
<name>A0ABM0MIG1_SACKO</name>
<dbReference type="Pfam" id="PF01436">
    <property type="entry name" value="NHL"/>
    <property type="match status" value="1"/>
</dbReference>
<dbReference type="InterPro" id="IPR014756">
    <property type="entry name" value="Ig_E-set"/>
</dbReference>
<feature type="repeat" description="NHL" evidence="3">
    <location>
        <begin position="265"/>
        <end position="307"/>
    </location>
</feature>
<dbReference type="Proteomes" id="UP000694865">
    <property type="component" value="Unplaced"/>
</dbReference>
<evidence type="ECO:0000256" key="2">
    <source>
        <dbReference type="PROSITE-ProRule" id="PRU00087"/>
    </source>
</evidence>
<dbReference type="Gene3D" id="2.120.10.30">
    <property type="entry name" value="TolB, C-terminal domain"/>
    <property type="match status" value="2"/>
</dbReference>
<dbReference type="CDD" id="cd05819">
    <property type="entry name" value="NHL"/>
    <property type="match status" value="1"/>
</dbReference>
<dbReference type="RefSeq" id="XP_006819802.1">
    <property type="nucleotide sequence ID" value="XM_006819739.1"/>
</dbReference>
<dbReference type="SUPFAM" id="SSF101898">
    <property type="entry name" value="NHL repeat"/>
    <property type="match status" value="1"/>
</dbReference>
<reference evidence="5" key="1">
    <citation type="submission" date="2025-08" db="UniProtKB">
        <authorList>
            <consortium name="RefSeq"/>
        </authorList>
    </citation>
    <scope>IDENTIFICATION</scope>
    <source>
        <tissue evidence="5">Testes</tissue>
    </source>
</reference>
<feature type="repeat" description="NHL" evidence="3">
    <location>
        <begin position="79"/>
        <end position="122"/>
    </location>
</feature>
<dbReference type="PANTHER" id="PTHR24104">
    <property type="entry name" value="E3 UBIQUITIN-PROTEIN LIGASE NHLRC1-RELATED"/>
    <property type="match status" value="1"/>
</dbReference>
<dbReference type="PROSITE" id="PS50194">
    <property type="entry name" value="FILAMIN_REPEAT"/>
    <property type="match status" value="1"/>
</dbReference>
<proteinExistence type="predicted"/>
<dbReference type="PANTHER" id="PTHR24104:SF25">
    <property type="entry name" value="PROTEIN LIN-41"/>
    <property type="match status" value="1"/>
</dbReference>
<protein>
    <submittedName>
        <fullName evidence="5">Tripartite motif-containing protein 2-like</fullName>
    </submittedName>
</protein>
<dbReference type="InterPro" id="IPR011042">
    <property type="entry name" value="6-blade_b-propeller_TolB-like"/>
</dbReference>
<dbReference type="Pfam" id="PF00630">
    <property type="entry name" value="Filamin"/>
    <property type="match status" value="1"/>
</dbReference>
<sequence length="352" mass="39314">MVTTRDNQGKQVIPRQVVEARVTKPDGSSEDIKVQDNNDGTHTVMVHGEIDGKYKVSVTIDNRPIPGTPAQINVIKGLVKTIGKNGSGKGEYIVPIGVTMDKDGDIVTAERGNKRLQITDKDGNYKNITKIKKCIPSGLCIFKDKYYMTDFTNKQVVISDMNGHVIKRFSENMKHPQRIVVRPADGMVYVSDWDGLVVEKTNKDGHWIRKYTADGDYIKSFGGYGSNPGQFKGPFYMAFDNHGLLFVGDVNNNRIQVFNIDDEYMYSFKCSGQEDGQIYAPSGIAIDKEGYVYVANLNNKLQKFDRSGRFICRIDKNTDGLNIPNGVAVTDDVPCRVVVADYDNHCVKIFAQ</sequence>
<dbReference type="GeneID" id="100369929"/>
<feature type="repeat" description="NHL" evidence="3">
    <location>
        <begin position="218"/>
        <end position="261"/>
    </location>
</feature>
<gene>
    <name evidence="5" type="primary">LOC100369929</name>
</gene>
<dbReference type="PROSITE" id="PS51125">
    <property type="entry name" value="NHL"/>
    <property type="match status" value="4"/>
</dbReference>
<feature type="repeat" description="NHL" evidence="3">
    <location>
        <begin position="308"/>
        <end position="352"/>
    </location>
</feature>
<evidence type="ECO:0000313" key="4">
    <source>
        <dbReference type="Proteomes" id="UP000694865"/>
    </source>
</evidence>
<keyword evidence="4" id="KW-1185">Reference proteome</keyword>
<evidence type="ECO:0000256" key="3">
    <source>
        <dbReference type="PROSITE-ProRule" id="PRU00504"/>
    </source>
</evidence>
<dbReference type="Gene3D" id="2.60.40.10">
    <property type="entry name" value="Immunoglobulins"/>
    <property type="match status" value="1"/>
</dbReference>
<dbReference type="InterPro" id="IPR013783">
    <property type="entry name" value="Ig-like_fold"/>
</dbReference>
<dbReference type="SUPFAM" id="SSF81296">
    <property type="entry name" value="E set domains"/>
    <property type="match status" value="1"/>
</dbReference>
<feature type="repeat" description="Filamin" evidence="2">
    <location>
        <begin position="18"/>
        <end position="74"/>
    </location>
</feature>
<dbReference type="InterPro" id="IPR050952">
    <property type="entry name" value="TRIM-NHL_E3_ligases"/>
</dbReference>
<evidence type="ECO:0000313" key="5">
    <source>
        <dbReference type="RefSeq" id="XP_006819802.1"/>
    </source>
</evidence>
<dbReference type="InterPro" id="IPR001258">
    <property type="entry name" value="NHL_repeat"/>
</dbReference>
<evidence type="ECO:0000256" key="1">
    <source>
        <dbReference type="ARBA" id="ARBA00022737"/>
    </source>
</evidence>